<organism evidence="1 2">
    <name type="scientific">Ohtaekwangia kribbensis</name>
    <dbReference type="NCBI Taxonomy" id="688913"/>
    <lineage>
        <taxon>Bacteria</taxon>
        <taxon>Pseudomonadati</taxon>
        <taxon>Bacteroidota</taxon>
        <taxon>Cytophagia</taxon>
        <taxon>Cytophagales</taxon>
        <taxon>Fulvivirgaceae</taxon>
        <taxon>Ohtaekwangia</taxon>
    </lineage>
</organism>
<accession>A0ABW3K0G3</accession>
<keyword evidence="2" id="KW-1185">Reference proteome</keyword>
<proteinExistence type="predicted"/>
<gene>
    <name evidence="1" type="ORF">ACFQ21_05105</name>
</gene>
<dbReference type="Proteomes" id="UP001597112">
    <property type="component" value="Unassembled WGS sequence"/>
</dbReference>
<reference evidence="2" key="1">
    <citation type="journal article" date="2019" name="Int. J. Syst. Evol. Microbiol.">
        <title>The Global Catalogue of Microorganisms (GCM) 10K type strain sequencing project: providing services to taxonomists for standard genome sequencing and annotation.</title>
        <authorList>
            <consortium name="The Broad Institute Genomics Platform"/>
            <consortium name="The Broad Institute Genome Sequencing Center for Infectious Disease"/>
            <person name="Wu L."/>
            <person name="Ma J."/>
        </authorList>
    </citation>
    <scope>NUCLEOTIDE SEQUENCE [LARGE SCALE GENOMIC DNA]</scope>
    <source>
        <strain evidence="2">CCUG 58938</strain>
    </source>
</reference>
<dbReference type="EMBL" id="JBHTKA010000001">
    <property type="protein sequence ID" value="MFD0998671.1"/>
    <property type="molecule type" value="Genomic_DNA"/>
</dbReference>
<name>A0ABW3K0G3_9BACT</name>
<sequence>MKLKTFKLYDLLISKNIHHLHHANTVPTALTFIQQGGLMSRGAVEKKGLYQTSQKSDWLDKRFDIWTDVFLDTLDLHSHFNRQNHYGPVLFKFSIDFLLKIKSEIWVTKDNPVHWNTRMPQNQKYFRSVLEMKKTWNKYKPEKRIITIRKVLKPILFNYLDEIVLDEPEILLGQIDLYSTARRLLQRTIKSKGVDIKVKVRKCNKHCFCRDNYFEDLSNSQLRTSFLMQLKP</sequence>
<protein>
    <submittedName>
        <fullName evidence="1">Uncharacterized protein</fullName>
    </submittedName>
</protein>
<evidence type="ECO:0000313" key="1">
    <source>
        <dbReference type="EMBL" id="MFD0998671.1"/>
    </source>
</evidence>
<comment type="caution">
    <text evidence="1">The sequence shown here is derived from an EMBL/GenBank/DDBJ whole genome shotgun (WGS) entry which is preliminary data.</text>
</comment>
<dbReference type="RefSeq" id="WP_377575747.1">
    <property type="nucleotide sequence ID" value="NZ_JBHTKA010000001.1"/>
</dbReference>
<evidence type="ECO:0000313" key="2">
    <source>
        <dbReference type="Proteomes" id="UP001597112"/>
    </source>
</evidence>